<evidence type="ECO:0000256" key="2">
    <source>
        <dbReference type="ARBA" id="ARBA00022478"/>
    </source>
</evidence>
<evidence type="ECO:0000313" key="11">
    <source>
        <dbReference type="EMBL" id="BBG24644.1"/>
    </source>
</evidence>
<dbReference type="Gene3D" id="1.10.10.60">
    <property type="entry name" value="Homeodomain-like"/>
    <property type="match status" value="1"/>
</dbReference>
<keyword evidence="6 10" id="KW-0479">Metal-binding</keyword>
<dbReference type="GO" id="GO:0003899">
    <property type="term" value="F:DNA-directed RNA polymerase activity"/>
    <property type="evidence" value="ECO:0007669"/>
    <property type="project" value="UniProtKB-UniRule"/>
</dbReference>
<dbReference type="Proteomes" id="UP000325030">
    <property type="component" value="Chromosome"/>
</dbReference>
<evidence type="ECO:0000313" key="14">
    <source>
        <dbReference type="Proteomes" id="UP000325030"/>
    </source>
</evidence>
<reference evidence="14" key="1">
    <citation type="submission" date="2018-09" db="EMBL/GenBank/DDBJ databases">
        <title>Complete Genome Sequencing of Sulfolobus sp. JCM 16834.</title>
        <authorList>
            <person name="Kato S."/>
            <person name="Itoh T."/>
            <person name="Ohkuma M."/>
        </authorList>
    </citation>
    <scope>NUCLEOTIDE SEQUENCE [LARGE SCALE GENOMIC DNA]</scope>
    <source>
        <strain evidence="14">IC-007</strain>
    </source>
</reference>
<dbReference type="GO" id="GO:0003677">
    <property type="term" value="F:DNA binding"/>
    <property type="evidence" value="ECO:0007669"/>
    <property type="project" value="InterPro"/>
</dbReference>
<dbReference type="HAMAP" id="MF_00250">
    <property type="entry name" value="RNApol_arch_Rpo10"/>
    <property type="match status" value="1"/>
</dbReference>
<keyword evidence="3 10" id="KW-0963">Cytoplasm</keyword>
<comment type="cofactor">
    <cofactor evidence="10">
        <name>Zn(2+)</name>
        <dbReference type="ChEBI" id="CHEBI:29105"/>
    </cofactor>
    <text evidence="10">Binds 1 zinc ion.</text>
</comment>
<dbReference type="SUPFAM" id="SSF46924">
    <property type="entry name" value="RNA polymerase subunit RPB10"/>
    <property type="match status" value="1"/>
</dbReference>
<dbReference type="RefSeq" id="WP_054844779.1">
    <property type="nucleotide sequence ID" value="NZ_AP018929.1"/>
</dbReference>
<keyword evidence="2 10" id="KW-0240">DNA-directed RNA polymerase</keyword>
<name>A0A510E4H0_9CREN</name>
<evidence type="ECO:0000256" key="8">
    <source>
        <dbReference type="ARBA" id="ARBA00023163"/>
    </source>
</evidence>
<dbReference type="EMBL" id="AP018930">
    <property type="protein sequence ID" value="BBG27432.1"/>
    <property type="molecule type" value="Genomic_DNA"/>
</dbReference>
<keyword evidence="5 10" id="KW-0548">Nucleotidyltransferase</keyword>
<evidence type="ECO:0000256" key="9">
    <source>
        <dbReference type="ARBA" id="ARBA00065509"/>
    </source>
</evidence>
<dbReference type="AlphaFoldDB" id="A0A510E4H0"/>
<dbReference type="InterPro" id="IPR020789">
    <property type="entry name" value="RNA_pol_suN_Zn-BS"/>
</dbReference>
<dbReference type="Proteomes" id="UP000322983">
    <property type="component" value="Chromosome"/>
</dbReference>
<feature type="binding site" evidence="10">
    <location>
        <position position="10"/>
    </location>
    <ligand>
        <name>Zn(2+)</name>
        <dbReference type="ChEBI" id="CHEBI:29105"/>
    </ligand>
</feature>
<dbReference type="Pfam" id="PF01194">
    <property type="entry name" value="RNA_pol_N"/>
    <property type="match status" value="1"/>
</dbReference>
<dbReference type="PROSITE" id="PS01112">
    <property type="entry name" value="RNA_POL_N_8KD"/>
    <property type="match status" value="1"/>
</dbReference>
<accession>A0A510DWS7</accession>
<dbReference type="InterPro" id="IPR000268">
    <property type="entry name" value="RPABC5/Rpb10"/>
</dbReference>
<accession>A0A510E4H0</accession>
<dbReference type="OrthoDB" id="371754at2157"/>
<dbReference type="GO" id="GO:0000428">
    <property type="term" value="C:DNA-directed RNA polymerase complex"/>
    <property type="evidence" value="ECO:0007669"/>
    <property type="project" value="UniProtKB-KW"/>
</dbReference>
<feature type="binding site" evidence="10">
    <location>
        <position position="7"/>
    </location>
    <ligand>
        <name>Zn(2+)</name>
        <dbReference type="ChEBI" id="CHEBI:29105"/>
    </ligand>
</feature>
<protein>
    <recommendedName>
        <fullName evidence="10">DNA-directed RNA polymerase subunit Rpo10</fullName>
        <ecNumber evidence="10">2.7.7.6</ecNumber>
    </recommendedName>
    <alternativeName>
        <fullName evidence="10">DNA-directed RNA polymerase subunit N</fullName>
    </alternativeName>
</protein>
<organism evidence="12 14">
    <name type="scientific">Sulfuracidifex tepidarius</name>
    <dbReference type="NCBI Taxonomy" id="1294262"/>
    <lineage>
        <taxon>Archaea</taxon>
        <taxon>Thermoproteota</taxon>
        <taxon>Thermoprotei</taxon>
        <taxon>Sulfolobales</taxon>
        <taxon>Sulfolobaceae</taxon>
        <taxon>Sulfuracidifex</taxon>
    </lineage>
</organism>
<gene>
    <name evidence="10" type="primary">rpo10</name>
    <name evidence="10" type="synonym">rpoN</name>
    <name evidence="11" type="ORF">IC006_1975</name>
    <name evidence="12" type="ORF">IC007_1983</name>
</gene>
<evidence type="ECO:0000256" key="7">
    <source>
        <dbReference type="ARBA" id="ARBA00022833"/>
    </source>
</evidence>
<dbReference type="EC" id="2.7.7.6" evidence="10"/>
<comment type="subcellular location">
    <subcellularLocation>
        <location evidence="1 10">Cytoplasm</location>
    </subcellularLocation>
</comment>
<evidence type="ECO:0000256" key="4">
    <source>
        <dbReference type="ARBA" id="ARBA00022679"/>
    </source>
</evidence>
<dbReference type="PANTHER" id="PTHR23431">
    <property type="entry name" value="DNA-DIRECTED RNA POLYMERASES I, II, AND III SUBUNIT RPABC5 FAMILY MEMBER"/>
    <property type="match status" value="1"/>
</dbReference>
<proteinExistence type="inferred from homology"/>
<comment type="subunit">
    <text evidence="9">Part of the 13-subunit RNA polymerase complex.</text>
</comment>
<dbReference type="InterPro" id="IPR023580">
    <property type="entry name" value="RNA_pol_su_RPB10"/>
</dbReference>
<keyword evidence="7 10" id="KW-0862">Zinc</keyword>
<keyword evidence="13" id="KW-1185">Reference proteome</keyword>
<evidence type="ECO:0000256" key="5">
    <source>
        <dbReference type="ARBA" id="ARBA00022695"/>
    </source>
</evidence>
<reference evidence="12 13" key="2">
    <citation type="journal article" date="2020" name="Int. J. Syst. Evol. Microbiol.">
        <title>Sulfuracidifex tepidarius gen. nov., sp. nov. and transfer of Sulfolobus metallicus Huber and Stetter 1992 to the genus Sulfuracidifex as Sulfuracidifex metallicus comb. nov.</title>
        <authorList>
            <person name="Itoh T."/>
            <person name="Miura T."/>
            <person name="Sakai H.D."/>
            <person name="Kato S."/>
            <person name="Ohkuma M."/>
            <person name="Takashina T."/>
        </authorList>
    </citation>
    <scope>NUCLEOTIDE SEQUENCE</scope>
    <source>
        <strain evidence="11 13">IC-006</strain>
        <strain evidence="12">IC-007</strain>
    </source>
</reference>
<comment type="catalytic activity">
    <reaction evidence="10">
        <text>RNA(n) + a ribonucleoside 5'-triphosphate = RNA(n+1) + diphosphate</text>
        <dbReference type="Rhea" id="RHEA:21248"/>
        <dbReference type="Rhea" id="RHEA-COMP:14527"/>
        <dbReference type="Rhea" id="RHEA-COMP:17342"/>
        <dbReference type="ChEBI" id="CHEBI:33019"/>
        <dbReference type="ChEBI" id="CHEBI:61557"/>
        <dbReference type="ChEBI" id="CHEBI:140395"/>
        <dbReference type="EC" id="2.7.7.6"/>
    </reaction>
</comment>
<keyword evidence="8 10" id="KW-0804">Transcription</keyword>
<dbReference type="GO" id="GO:0006351">
    <property type="term" value="P:DNA-templated transcription"/>
    <property type="evidence" value="ECO:0007669"/>
    <property type="project" value="UniProtKB-UniRule"/>
</dbReference>
<keyword evidence="4 10" id="KW-0808">Transferase</keyword>
<dbReference type="GO" id="GO:0005737">
    <property type="term" value="C:cytoplasm"/>
    <property type="evidence" value="ECO:0007669"/>
    <property type="project" value="UniProtKB-SubCell"/>
</dbReference>
<dbReference type="STRING" id="1294262.GCA_001316085_00015"/>
<comment type="function">
    <text evidence="10">DNA-dependent RNA polymerase (RNAP) catalyzes the transcription of DNA into RNA using the four ribonucleoside triphosphates as substrates.</text>
</comment>
<feature type="binding site" evidence="10">
    <location>
        <position position="44"/>
    </location>
    <ligand>
        <name>Zn(2+)</name>
        <dbReference type="ChEBI" id="CHEBI:29105"/>
    </ligand>
</feature>
<dbReference type="KEGG" id="step:IC006_1975"/>
<evidence type="ECO:0000256" key="6">
    <source>
        <dbReference type="ARBA" id="ARBA00022723"/>
    </source>
</evidence>
<evidence type="ECO:0000256" key="1">
    <source>
        <dbReference type="ARBA" id="ARBA00004496"/>
    </source>
</evidence>
<evidence type="ECO:0000256" key="10">
    <source>
        <dbReference type="HAMAP-Rule" id="MF_00250"/>
    </source>
</evidence>
<evidence type="ECO:0000313" key="12">
    <source>
        <dbReference type="EMBL" id="BBG27432.1"/>
    </source>
</evidence>
<evidence type="ECO:0000313" key="13">
    <source>
        <dbReference type="Proteomes" id="UP000322983"/>
    </source>
</evidence>
<evidence type="ECO:0000256" key="3">
    <source>
        <dbReference type="ARBA" id="ARBA00022490"/>
    </source>
</evidence>
<dbReference type="EMBL" id="AP018929">
    <property type="protein sequence ID" value="BBG24644.1"/>
    <property type="molecule type" value="Genomic_DNA"/>
</dbReference>
<dbReference type="PANTHER" id="PTHR23431:SF3">
    <property type="entry name" value="DNA-DIRECTED RNA POLYMERASES I, II, AND III SUBUNIT RPABC5"/>
    <property type="match status" value="1"/>
</dbReference>
<feature type="binding site" evidence="10">
    <location>
        <position position="45"/>
    </location>
    <ligand>
        <name>Zn(2+)</name>
        <dbReference type="ChEBI" id="CHEBI:29105"/>
    </ligand>
</feature>
<dbReference type="PIRSF" id="PIRSF005653">
    <property type="entry name" value="RNA_pol_N/8_sub"/>
    <property type="match status" value="1"/>
</dbReference>
<dbReference type="GO" id="GO:0008270">
    <property type="term" value="F:zinc ion binding"/>
    <property type="evidence" value="ECO:0007669"/>
    <property type="project" value="UniProtKB-UniRule"/>
</dbReference>
<comment type="subunit">
    <text evidence="10">Part of the RNA polymerase complex.</text>
</comment>
<dbReference type="GeneID" id="41718315"/>
<comment type="similarity">
    <text evidence="10">Belongs to the archaeal Rpo10/eukaryotic RPB10 RNA polymerase subunit family.</text>
</comment>
<dbReference type="FunFam" id="1.10.10.60:FF:000335">
    <property type="entry name" value="DNA-directed RNA polymerase subunit N, putative"/>
    <property type="match status" value="1"/>
</dbReference>
<sequence length="66" mass="7512">MIIPVRCFTCGSLIADKWSIYASRVQAGENPGKVLDDLGVKRYCCRRMLLSHVNIIQEVINYTRPV</sequence>
<dbReference type="NCBIfam" id="NF003089">
    <property type="entry name" value="PRK04016.1"/>
    <property type="match status" value="1"/>
</dbReference>